<feature type="region of interest" description="Disordered" evidence="1">
    <location>
        <begin position="62"/>
        <end position="97"/>
    </location>
</feature>
<dbReference type="AlphaFoldDB" id="A0A8J5X3P8"/>
<evidence type="ECO:0000313" key="3">
    <source>
        <dbReference type="Proteomes" id="UP000751190"/>
    </source>
</evidence>
<sequence>MEEEAWPSSEDAYELLDEIGCDVYGVLPSRLYSARCLPRGELPATDVTVRVFDLDASAGGTDAVGGGGAGAGGAGGASAAGGGGAGDGVSASASSLPPVEKLQLEISKWRELR</sequence>
<dbReference type="EMBL" id="JAGTXO010000095">
    <property type="protein sequence ID" value="KAG8456944.1"/>
    <property type="molecule type" value="Genomic_DNA"/>
</dbReference>
<feature type="compositionally biased region" description="Gly residues" evidence="1">
    <location>
        <begin position="62"/>
        <end position="87"/>
    </location>
</feature>
<protein>
    <submittedName>
        <fullName evidence="2">Uncharacterized protein</fullName>
    </submittedName>
</protein>
<keyword evidence="3" id="KW-1185">Reference proteome</keyword>
<comment type="caution">
    <text evidence="2">The sequence shown here is derived from an EMBL/GenBank/DDBJ whole genome shotgun (WGS) entry which is preliminary data.</text>
</comment>
<gene>
    <name evidence="2" type="ORF">KFE25_009831</name>
</gene>
<evidence type="ECO:0000313" key="2">
    <source>
        <dbReference type="EMBL" id="KAG8456944.1"/>
    </source>
</evidence>
<proteinExistence type="predicted"/>
<reference evidence="2" key="1">
    <citation type="submission" date="2021-05" db="EMBL/GenBank/DDBJ databases">
        <title>The genome of the haptophyte Pavlova lutheri (Diacronema luteri, Pavlovales) - a model for lipid biosynthesis in eukaryotic algae.</title>
        <authorList>
            <person name="Hulatt C.J."/>
            <person name="Posewitz M.C."/>
        </authorList>
    </citation>
    <scope>NUCLEOTIDE SEQUENCE</scope>
    <source>
        <strain evidence="2">NIVA-4/92</strain>
    </source>
</reference>
<dbReference type="Proteomes" id="UP000751190">
    <property type="component" value="Unassembled WGS sequence"/>
</dbReference>
<organism evidence="2 3">
    <name type="scientific">Diacronema lutheri</name>
    <name type="common">Unicellular marine alga</name>
    <name type="synonym">Monochrysis lutheri</name>
    <dbReference type="NCBI Taxonomy" id="2081491"/>
    <lineage>
        <taxon>Eukaryota</taxon>
        <taxon>Haptista</taxon>
        <taxon>Haptophyta</taxon>
        <taxon>Pavlovophyceae</taxon>
        <taxon>Pavlovales</taxon>
        <taxon>Pavlovaceae</taxon>
        <taxon>Diacronema</taxon>
    </lineage>
</organism>
<accession>A0A8J5X3P8</accession>
<feature type="non-terminal residue" evidence="2">
    <location>
        <position position="1"/>
    </location>
</feature>
<name>A0A8J5X3P8_DIALT</name>
<evidence type="ECO:0000256" key="1">
    <source>
        <dbReference type="SAM" id="MobiDB-lite"/>
    </source>
</evidence>